<protein>
    <recommendedName>
        <fullName evidence="12">Cytochrome P450</fullName>
    </recommendedName>
</protein>
<dbReference type="Pfam" id="PF00067">
    <property type="entry name" value="p450"/>
    <property type="match status" value="1"/>
</dbReference>
<dbReference type="SUPFAM" id="SSF48264">
    <property type="entry name" value="Cytochrome P450"/>
    <property type="match status" value="1"/>
</dbReference>
<dbReference type="Gene3D" id="1.10.630.10">
    <property type="entry name" value="Cytochrome P450"/>
    <property type="match status" value="1"/>
</dbReference>
<keyword evidence="8" id="KW-0503">Monooxygenase</keyword>
<reference evidence="10 11" key="1">
    <citation type="journal article" date="2023" name="IMA Fungus">
        <title>Comparative genomic study of the Penicillium genus elucidates a diverse pangenome and 15 lateral gene transfer events.</title>
        <authorList>
            <person name="Petersen C."/>
            <person name="Sorensen T."/>
            <person name="Nielsen M.R."/>
            <person name="Sondergaard T.E."/>
            <person name="Sorensen J.L."/>
            <person name="Fitzpatrick D.A."/>
            <person name="Frisvad J.C."/>
            <person name="Nielsen K.L."/>
        </authorList>
    </citation>
    <scope>NUCLEOTIDE SEQUENCE [LARGE SCALE GENOMIC DNA]</scope>
    <source>
        <strain evidence="10 11">IBT 35679</strain>
    </source>
</reference>
<accession>A0AAD6CLJ6</accession>
<dbReference type="InterPro" id="IPR001128">
    <property type="entry name" value="Cyt_P450"/>
</dbReference>
<feature type="binding site" description="axial binding residue" evidence="7">
    <location>
        <position position="446"/>
    </location>
    <ligand>
        <name>heme</name>
        <dbReference type="ChEBI" id="CHEBI:30413"/>
    </ligand>
    <ligandPart>
        <name>Fe</name>
        <dbReference type="ChEBI" id="CHEBI:18248"/>
    </ligandPart>
</feature>
<dbReference type="GO" id="GO:0043386">
    <property type="term" value="P:mycotoxin biosynthetic process"/>
    <property type="evidence" value="ECO:0007669"/>
    <property type="project" value="UniProtKB-ARBA"/>
</dbReference>
<dbReference type="EMBL" id="JAQIZZ010000008">
    <property type="protein sequence ID" value="KAJ5525716.1"/>
    <property type="molecule type" value="Genomic_DNA"/>
</dbReference>
<dbReference type="GO" id="GO:0016705">
    <property type="term" value="F:oxidoreductase activity, acting on paired donors, with incorporation or reduction of molecular oxygen"/>
    <property type="evidence" value="ECO:0007669"/>
    <property type="project" value="InterPro"/>
</dbReference>
<keyword evidence="6 7" id="KW-0408">Iron</keyword>
<dbReference type="AlphaFoldDB" id="A0AAD6CLJ6"/>
<dbReference type="InterPro" id="IPR050121">
    <property type="entry name" value="Cytochrome_P450_monoxygenase"/>
</dbReference>
<evidence type="ECO:0000256" key="3">
    <source>
        <dbReference type="ARBA" id="ARBA00022617"/>
    </source>
</evidence>
<evidence type="ECO:0000313" key="10">
    <source>
        <dbReference type="EMBL" id="KAJ5525716.1"/>
    </source>
</evidence>
<evidence type="ECO:0000256" key="8">
    <source>
        <dbReference type="RuleBase" id="RU000461"/>
    </source>
</evidence>
<keyword evidence="5 8" id="KW-0560">Oxidoreductase</keyword>
<feature type="signal peptide" evidence="9">
    <location>
        <begin position="1"/>
        <end position="19"/>
    </location>
</feature>
<evidence type="ECO:0000256" key="1">
    <source>
        <dbReference type="ARBA" id="ARBA00001971"/>
    </source>
</evidence>
<evidence type="ECO:0000256" key="5">
    <source>
        <dbReference type="ARBA" id="ARBA00023002"/>
    </source>
</evidence>
<dbReference type="PANTHER" id="PTHR24305">
    <property type="entry name" value="CYTOCHROME P450"/>
    <property type="match status" value="1"/>
</dbReference>
<dbReference type="GO" id="GO:0020037">
    <property type="term" value="F:heme binding"/>
    <property type="evidence" value="ECO:0007669"/>
    <property type="project" value="InterPro"/>
</dbReference>
<evidence type="ECO:0008006" key="12">
    <source>
        <dbReference type="Google" id="ProtNLM"/>
    </source>
</evidence>
<evidence type="ECO:0000256" key="2">
    <source>
        <dbReference type="ARBA" id="ARBA00010617"/>
    </source>
</evidence>
<dbReference type="PRINTS" id="PR00385">
    <property type="entry name" value="P450"/>
</dbReference>
<dbReference type="GO" id="GO:0005506">
    <property type="term" value="F:iron ion binding"/>
    <property type="evidence" value="ECO:0007669"/>
    <property type="project" value="InterPro"/>
</dbReference>
<dbReference type="InterPro" id="IPR002401">
    <property type="entry name" value="Cyt_P450_E_grp-I"/>
</dbReference>
<evidence type="ECO:0000256" key="7">
    <source>
        <dbReference type="PIRSR" id="PIRSR602401-1"/>
    </source>
</evidence>
<comment type="cofactor">
    <cofactor evidence="1 7">
        <name>heme</name>
        <dbReference type="ChEBI" id="CHEBI:30413"/>
    </cofactor>
</comment>
<dbReference type="PRINTS" id="PR00463">
    <property type="entry name" value="EP450I"/>
</dbReference>
<name>A0AAD6CLJ6_9EURO</name>
<dbReference type="PROSITE" id="PS00086">
    <property type="entry name" value="CYTOCHROME_P450"/>
    <property type="match status" value="1"/>
</dbReference>
<dbReference type="Proteomes" id="UP001220324">
    <property type="component" value="Unassembled WGS sequence"/>
</dbReference>
<comment type="caution">
    <text evidence="10">The sequence shown here is derived from an EMBL/GenBank/DDBJ whole genome shotgun (WGS) entry which is preliminary data.</text>
</comment>
<dbReference type="InterPro" id="IPR017972">
    <property type="entry name" value="Cyt_P450_CS"/>
</dbReference>
<feature type="chain" id="PRO_5042117283" description="Cytochrome P450" evidence="9">
    <location>
        <begin position="20"/>
        <end position="502"/>
    </location>
</feature>
<dbReference type="PANTHER" id="PTHR24305:SF96">
    <property type="entry name" value="CYTOCHROME P450 MONOOXYGENASE STCB-RELATED"/>
    <property type="match status" value="1"/>
</dbReference>
<keyword evidence="9" id="KW-0732">Signal</keyword>
<evidence type="ECO:0000256" key="4">
    <source>
        <dbReference type="ARBA" id="ARBA00022723"/>
    </source>
</evidence>
<evidence type="ECO:0000256" key="9">
    <source>
        <dbReference type="SAM" id="SignalP"/>
    </source>
</evidence>
<dbReference type="GO" id="GO:0004497">
    <property type="term" value="F:monooxygenase activity"/>
    <property type="evidence" value="ECO:0007669"/>
    <property type="project" value="UniProtKB-KW"/>
</dbReference>
<dbReference type="InterPro" id="IPR036396">
    <property type="entry name" value="Cyt_P450_sf"/>
</dbReference>
<organism evidence="10 11">
    <name type="scientific">Penicillium frequentans</name>
    <dbReference type="NCBI Taxonomy" id="3151616"/>
    <lineage>
        <taxon>Eukaryota</taxon>
        <taxon>Fungi</taxon>
        <taxon>Dikarya</taxon>
        <taxon>Ascomycota</taxon>
        <taxon>Pezizomycotina</taxon>
        <taxon>Eurotiomycetes</taxon>
        <taxon>Eurotiomycetidae</taxon>
        <taxon>Eurotiales</taxon>
        <taxon>Aspergillaceae</taxon>
        <taxon>Penicillium</taxon>
    </lineage>
</organism>
<keyword evidence="3 7" id="KW-0349">Heme</keyword>
<keyword evidence="11" id="KW-1185">Reference proteome</keyword>
<sequence>MLSVSNIPALLSLILGLLSLRFLYQRITNPLAHIPGPEISKWTDLVYKYYWFSGKIPYYVHSLHEKYGKDINITNKSEYSADVPQGPIVRTSTTQVDICDKEVAREIHKTNSRYMKSNFYNVLVAKNFQNLFSTTDPKFHFNRRRLLATPISDSSLSKHEPLISSRINLAIEKIAQEMDNRGVADVFKWWLFMATDVIGELTFGESFQMLESGEKNQYTKDLESLSSLQPIRTTFPNMVDLARRLPLPVFNRAGAVANRMSQYALQSLQRYTKHLENEPGTAKQTLFTKIFDEKNGLSLREILYEAQGYIVAGSDTTAVTLTYLVYSVCSDARVREELAAELASLPEPISDKDLRNLPYLNQVISETLRLYTAVPFGLPRSVPVGGVTLKGMYIAGETTVSTQSYSLHRDPGIFADPDKFYPERWEDPSRDMKDASIPFGGGSRICIGIHLARIELRLATALFFRRFPQAKVSSSEGMSSDDMVMKAFFLMAPQGHRCLVEA</sequence>
<comment type="similarity">
    <text evidence="2 8">Belongs to the cytochrome P450 family.</text>
</comment>
<evidence type="ECO:0000313" key="11">
    <source>
        <dbReference type="Proteomes" id="UP001220324"/>
    </source>
</evidence>
<evidence type="ECO:0000256" key="6">
    <source>
        <dbReference type="ARBA" id="ARBA00023004"/>
    </source>
</evidence>
<keyword evidence="4 7" id="KW-0479">Metal-binding</keyword>
<dbReference type="CDD" id="cd11059">
    <property type="entry name" value="CYP_fungal"/>
    <property type="match status" value="1"/>
</dbReference>
<proteinExistence type="inferred from homology"/>
<gene>
    <name evidence="10" type="ORF">N7494_012366</name>
</gene>